<evidence type="ECO:0000259" key="10">
    <source>
        <dbReference type="PROSITE" id="PS50109"/>
    </source>
</evidence>
<accession>A0ABT1NBN3</accession>
<dbReference type="Gene3D" id="3.30.565.10">
    <property type="entry name" value="Histidine kinase-like ATPase, C-terminal domain"/>
    <property type="match status" value="1"/>
</dbReference>
<evidence type="ECO:0000256" key="4">
    <source>
        <dbReference type="ARBA" id="ARBA00022679"/>
    </source>
</evidence>
<dbReference type="InterPro" id="IPR036890">
    <property type="entry name" value="HATPase_C_sf"/>
</dbReference>
<dbReference type="PANTHER" id="PTHR43065">
    <property type="entry name" value="SENSOR HISTIDINE KINASE"/>
    <property type="match status" value="1"/>
</dbReference>
<protein>
    <recommendedName>
        <fullName evidence="2">histidine kinase</fullName>
        <ecNumber evidence="2">2.7.13.3</ecNumber>
    </recommendedName>
</protein>
<feature type="transmembrane region" description="Helical" evidence="9">
    <location>
        <begin position="29"/>
        <end position="44"/>
    </location>
</feature>
<gene>
    <name evidence="11" type="ORF">LJD61_03720</name>
</gene>
<dbReference type="InterPro" id="IPR005467">
    <property type="entry name" value="His_kinase_dom"/>
</dbReference>
<organism evidence="11 12">
    <name type="scientific">Lutispora saccharofermentans</name>
    <dbReference type="NCBI Taxonomy" id="3024236"/>
    <lineage>
        <taxon>Bacteria</taxon>
        <taxon>Bacillati</taxon>
        <taxon>Bacillota</taxon>
        <taxon>Clostridia</taxon>
        <taxon>Lutisporales</taxon>
        <taxon>Lutisporaceae</taxon>
        <taxon>Lutispora</taxon>
    </lineage>
</organism>
<dbReference type="PANTHER" id="PTHR43065:SF10">
    <property type="entry name" value="PEROXIDE STRESS-ACTIVATED HISTIDINE KINASE MAK3"/>
    <property type="match status" value="1"/>
</dbReference>
<evidence type="ECO:0000256" key="8">
    <source>
        <dbReference type="ARBA" id="ARBA00023012"/>
    </source>
</evidence>
<sequence>MERLKKYLLPMICVAFFGEIYFYPFSSSLRFSAGIIVLSLIILIQDNVSEFYASVFSGIMVFILRSLIDVLYANTSIENIMRYNLPSAAYYLTYGLLAAAFMVRRYKSHILAGIILLSAVDSLSNIAEALIRDRYVSFGMIQLILLVGIVRSTTAYFIYLLYKNQELFILRREHQKRYSQLNILVSDIQAEMFYLKKSMLDIEKVMGKSYKLYERYRDDKVLQADTLDIAREIHEIKKDYNRVLSGFESFLKDFETDGAMNLADMQEIIKENTKRYLNVREHGKDISISFDFKDNFSLNKYYSLFTVLNNLIVNAIDACGSSGEIKVTQSSGEHRIYFKVEDDGEGIEEDILPYIFNPGFTTKYSGSTGKASTGIGLSHVKNIIEELQGTIRVDSKPGQGTLFTVSLPKNILLG</sequence>
<reference evidence="11 12" key="1">
    <citation type="submission" date="2021-10" db="EMBL/GenBank/DDBJ databases">
        <title>Lutispora strain m25 sp. nov., a thermophilic, non-spore-forming bacterium isolated from a lab-scale methanogenic bioreactor digesting anaerobic sludge.</title>
        <authorList>
            <person name="El Houari A."/>
            <person name="Mcdonald J."/>
        </authorList>
    </citation>
    <scope>NUCLEOTIDE SEQUENCE [LARGE SCALE GENOMIC DNA]</scope>
    <source>
        <strain evidence="12">m25</strain>
    </source>
</reference>
<keyword evidence="9" id="KW-0812">Transmembrane</keyword>
<keyword evidence="3" id="KW-0597">Phosphoprotein</keyword>
<dbReference type="SUPFAM" id="SSF55874">
    <property type="entry name" value="ATPase domain of HSP90 chaperone/DNA topoisomerase II/histidine kinase"/>
    <property type="match status" value="1"/>
</dbReference>
<dbReference type="EMBL" id="JAJEKE010000002">
    <property type="protein sequence ID" value="MCQ1528652.1"/>
    <property type="molecule type" value="Genomic_DNA"/>
</dbReference>
<dbReference type="PRINTS" id="PR00344">
    <property type="entry name" value="BCTRLSENSOR"/>
</dbReference>
<keyword evidence="6 11" id="KW-0418">Kinase</keyword>
<feature type="transmembrane region" description="Helical" evidence="9">
    <location>
        <begin position="88"/>
        <end position="103"/>
    </location>
</feature>
<evidence type="ECO:0000256" key="5">
    <source>
        <dbReference type="ARBA" id="ARBA00022741"/>
    </source>
</evidence>
<dbReference type="GO" id="GO:0016301">
    <property type="term" value="F:kinase activity"/>
    <property type="evidence" value="ECO:0007669"/>
    <property type="project" value="UniProtKB-KW"/>
</dbReference>
<proteinExistence type="predicted"/>
<evidence type="ECO:0000313" key="12">
    <source>
        <dbReference type="Proteomes" id="UP001651880"/>
    </source>
</evidence>
<evidence type="ECO:0000256" key="9">
    <source>
        <dbReference type="SAM" id="Phobius"/>
    </source>
</evidence>
<keyword evidence="5" id="KW-0547">Nucleotide-binding</keyword>
<feature type="domain" description="Histidine kinase" evidence="10">
    <location>
        <begin position="229"/>
        <end position="411"/>
    </location>
</feature>
<evidence type="ECO:0000256" key="6">
    <source>
        <dbReference type="ARBA" id="ARBA00022777"/>
    </source>
</evidence>
<evidence type="ECO:0000256" key="1">
    <source>
        <dbReference type="ARBA" id="ARBA00000085"/>
    </source>
</evidence>
<dbReference type="Pfam" id="PF02518">
    <property type="entry name" value="HATPase_c"/>
    <property type="match status" value="1"/>
</dbReference>
<keyword evidence="4" id="KW-0808">Transferase</keyword>
<dbReference type="InterPro" id="IPR004358">
    <property type="entry name" value="Sig_transdc_His_kin-like_C"/>
</dbReference>
<feature type="transmembrane region" description="Helical" evidence="9">
    <location>
        <begin position="137"/>
        <end position="162"/>
    </location>
</feature>
<dbReference type="SMART" id="SM00387">
    <property type="entry name" value="HATPase_c"/>
    <property type="match status" value="1"/>
</dbReference>
<dbReference type="Proteomes" id="UP001651880">
    <property type="component" value="Unassembled WGS sequence"/>
</dbReference>
<feature type="transmembrane region" description="Helical" evidence="9">
    <location>
        <begin position="110"/>
        <end position="131"/>
    </location>
</feature>
<keyword evidence="9" id="KW-0472">Membrane</keyword>
<evidence type="ECO:0000256" key="3">
    <source>
        <dbReference type="ARBA" id="ARBA00022553"/>
    </source>
</evidence>
<keyword evidence="8" id="KW-0902">Two-component regulatory system</keyword>
<keyword evidence="7" id="KW-0067">ATP-binding</keyword>
<evidence type="ECO:0000256" key="7">
    <source>
        <dbReference type="ARBA" id="ARBA00022840"/>
    </source>
</evidence>
<dbReference type="PROSITE" id="PS50109">
    <property type="entry name" value="HIS_KIN"/>
    <property type="match status" value="1"/>
</dbReference>
<comment type="catalytic activity">
    <reaction evidence="1">
        <text>ATP + protein L-histidine = ADP + protein N-phospho-L-histidine.</text>
        <dbReference type="EC" id="2.7.13.3"/>
    </reaction>
</comment>
<evidence type="ECO:0000313" key="11">
    <source>
        <dbReference type="EMBL" id="MCQ1528652.1"/>
    </source>
</evidence>
<dbReference type="InterPro" id="IPR003594">
    <property type="entry name" value="HATPase_dom"/>
</dbReference>
<dbReference type="RefSeq" id="WP_255226168.1">
    <property type="nucleotide sequence ID" value="NZ_JAJEKE010000002.1"/>
</dbReference>
<keyword evidence="9" id="KW-1133">Transmembrane helix</keyword>
<dbReference type="CDD" id="cd00075">
    <property type="entry name" value="HATPase"/>
    <property type="match status" value="1"/>
</dbReference>
<keyword evidence="12" id="KW-1185">Reference proteome</keyword>
<evidence type="ECO:0000256" key="2">
    <source>
        <dbReference type="ARBA" id="ARBA00012438"/>
    </source>
</evidence>
<dbReference type="EC" id="2.7.13.3" evidence="2"/>
<name>A0ABT1NBN3_9FIRM</name>
<comment type="caution">
    <text evidence="11">The sequence shown here is derived from an EMBL/GenBank/DDBJ whole genome shotgun (WGS) entry which is preliminary data.</text>
</comment>
<feature type="transmembrane region" description="Helical" evidence="9">
    <location>
        <begin position="51"/>
        <end position="68"/>
    </location>
</feature>